<dbReference type="EMBL" id="JBFXLR010000070">
    <property type="protein sequence ID" value="KAL2839872.1"/>
    <property type="molecule type" value="Genomic_DNA"/>
</dbReference>
<feature type="region of interest" description="Disordered" evidence="1">
    <location>
        <begin position="1"/>
        <end position="64"/>
    </location>
</feature>
<gene>
    <name evidence="2" type="ORF">BJX68DRAFT_247299</name>
</gene>
<dbReference type="RefSeq" id="XP_070893760.1">
    <property type="nucleotide sequence ID" value="XM_071041757.1"/>
</dbReference>
<evidence type="ECO:0000256" key="1">
    <source>
        <dbReference type="SAM" id="MobiDB-lite"/>
    </source>
</evidence>
<dbReference type="GeneID" id="98156921"/>
<name>A0ABR4JIJ3_9EURO</name>
<evidence type="ECO:0000313" key="3">
    <source>
        <dbReference type="Proteomes" id="UP001610444"/>
    </source>
</evidence>
<keyword evidence="3" id="KW-1185">Reference proteome</keyword>
<sequence length="64" mass="6930">MPSVETGLYPSVSGASGTISTTNQGPPVEHPPRRSRPRKAKEKGLCPAPVYQMETSKVRFPTHP</sequence>
<organism evidence="2 3">
    <name type="scientific">Aspergillus pseudodeflectus</name>
    <dbReference type="NCBI Taxonomy" id="176178"/>
    <lineage>
        <taxon>Eukaryota</taxon>
        <taxon>Fungi</taxon>
        <taxon>Dikarya</taxon>
        <taxon>Ascomycota</taxon>
        <taxon>Pezizomycotina</taxon>
        <taxon>Eurotiomycetes</taxon>
        <taxon>Eurotiomycetidae</taxon>
        <taxon>Eurotiales</taxon>
        <taxon>Aspergillaceae</taxon>
        <taxon>Aspergillus</taxon>
        <taxon>Aspergillus subgen. Nidulantes</taxon>
    </lineage>
</organism>
<protein>
    <submittedName>
        <fullName evidence="2">Uncharacterized protein</fullName>
    </submittedName>
</protein>
<reference evidence="2 3" key="1">
    <citation type="submission" date="2024-07" db="EMBL/GenBank/DDBJ databases">
        <title>Section-level genome sequencing and comparative genomics of Aspergillus sections Usti and Cavernicolus.</title>
        <authorList>
            <consortium name="Lawrence Berkeley National Laboratory"/>
            <person name="Nybo J.L."/>
            <person name="Vesth T.C."/>
            <person name="Theobald S."/>
            <person name="Frisvad J.C."/>
            <person name="Larsen T.O."/>
            <person name="Kjaerboelling I."/>
            <person name="Rothschild-Mancinelli K."/>
            <person name="Lyhne E.K."/>
            <person name="Kogle M.E."/>
            <person name="Barry K."/>
            <person name="Clum A."/>
            <person name="Na H."/>
            <person name="Ledsgaard L."/>
            <person name="Lin J."/>
            <person name="Lipzen A."/>
            <person name="Kuo A."/>
            <person name="Riley R."/>
            <person name="Mondo S."/>
            <person name="LaButti K."/>
            <person name="Haridas S."/>
            <person name="Pangalinan J."/>
            <person name="Salamov A.A."/>
            <person name="Simmons B.A."/>
            <person name="Magnuson J.K."/>
            <person name="Chen J."/>
            <person name="Drula E."/>
            <person name="Henrissat B."/>
            <person name="Wiebenga A."/>
            <person name="Lubbers R.J."/>
            <person name="Gomes A.C."/>
            <person name="Macurrencykelacurrency M.R."/>
            <person name="Stajich J."/>
            <person name="Grigoriev I.V."/>
            <person name="Mortensen U.H."/>
            <person name="De vries R.P."/>
            <person name="Baker S.E."/>
            <person name="Andersen M.R."/>
        </authorList>
    </citation>
    <scope>NUCLEOTIDE SEQUENCE [LARGE SCALE GENOMIC DNA]</scope>
    <source>
        <strain evidence="2 3">CBS 756.74</strain>
    </source>
</reference>
<feature type="compositionally biased region" description="Polar residues" evidence="1">
    <location>
        <begin position="13"/>
        <end position="25"/>
    </location>
</feature>
<dbReference type="Proteomes" id="UP001610444">
    <property type="component" value="Unassembled WGS sequence"/>
</dbReference>
<comment type="caution">
    <text evidence="2">The sequence shown here is derived from an EMBL/GenBank/DDBJ whole genome shotgun (WGS) entry which is preliminary data.</text>
</comment>
<accession>A0ABR4JIJ3</accession>
<proteinExistence type="predicted"/>
<evidence type="ECO:0000313" key="2">
    <source>
        <dbReference type="EMBL" id="KAL2839872.1"/>
    </source>
</evidence>